<dbReference type="Pfam" id="PF03171">
    <property type="entry name" value="2OG-FeII_Oxy"/>
    <property type="match status" value="1"/>
</dbReference>
<dbReference type="PANTHER" id="PTHR47990">
    <property type="entry name" value="2-OXOGLUTARATE (2OG) AND FE(II)-DEPENDENT OXYGENASE SUPERFAMILY PROTEIN-RELATED"/>
    <property type="match status" value="1"/>
</dbReference>
<accession>A0A7C8JR21</accession>
<evidence type="ECO:0000313" key="4">
    <source>
        <dbReference type="EMBL" id="KAF3140908.1"/>
    </source>
</evidence>
<dbReference type="SUPFAM" id="SSF51197">
    <property type="entry name" value="Clavaminate synthase-like"/>
    <property type="match status" value="1"/>
</dbReference>
<dbReference type="AlphaFoldDB" id="A0A7C8JR21"/>
<comment type="similarity">
    <text evidence="1">Belongs to the iron/ascorbate-dependent oxidoreductase family.</text>
</comment>
<feature type="compositionally biased region" description="Polar residues" evidence="2">
    <location>
        <begin position="176"/>
        <end position="188"/>
    </location>
</feature>
<feature type="compositionally biased region" description="Low complexity" evidence="2">
    <location>
        <begin position="529"/>
        <end position="560"/>
    </location>
</feature>
<dbReference type="EMBL" id="WIQZ01000015">
    <property type="protein sequence ID" value="KAF3140908.1"/>
    <property type="molecule type" value="Genomic_DNA"/>
</dbReference>
<feature type="region of interest" description="Disordered" evidence="2">
    <location>
        <begin position="166"/>
        <end position="188"/>
    </location>
</feature>
<evidence type="ECO:0000313" key="5">
    <source>
        <dbReference type="Proteomes" id="UP000480548"/>
    </source>
</evidence>
<dbReference type="InterPro" id="IPR027443">
    <property type="entry name" value="IPNS-like_sf"/>
</dbReference>
<comment type="caution">
    <text evidence="4">The sequence shown here is derived from an EMBL/GenBank/DDBJ whole genome shotgun (WGS) entry which is preliminary data.</text>
</comment>
<sequence length="926" mass="103797">MFFVRRVAPFAAPFRVQLGPRILCRAFSKLRPPTLLGKTGKPVSSKRITAGDLGRVSLDTNIISNILNEGPTHPWIETVLKSSNTSTCRYAILEYLTSSKAQARLKYQDVLKVLEGNGIKVIDGPCASPESSEFACKMLGLAYEHLFPKTLARKTPKALKRYESDFQKAKNPRPQQPQDISVSPPTSAIASDTSTPIYLFTNLAPSKNVIWNTHSLNLQRRILKASSCPTGYYTLLGGGTTSSLRGLSGALYAPSHQTPKYGPNLHDSQSKSRRYRSVASAFIREFQRAKIPFTAAGILEFKKKCARYSYNQILGDHGEKMFDLWTSLKDIKEPNEGSADLDKTLSWQEDICSPAPWRSEFAADRYRSYKVYMIWEALYHHSSVFREVMKDKERCENLLERNHIESSILWCLLGDLYDGGYLDCDPDDKSNTTILFLIPDLHSIPSSLLNLNLNLNININLIIAIIINTTPERKDVYTVYTQATAMAWLTAHLKTLFASKRPKNPPKRKPPTREEKGKYRATDIDDDNNNNNNITSFNSTQPVSSTSSLSSSSSTTNSSEITDSDLLPIIHHEELHLIPQILTQFPAFYLIGHNLPPAPLPQAKHLLTSSESTKQSLIHPKKSTVRGYNHAKPSGREWWDYTPDHGGTLLTLEDENFRYKTKEYFEKSIELLQRICNEFNQTLNENGEKRVVIPEAVMDDIGFSTMRYLRYSPTILERQNNNNSNIITQSNNDSEPPVASSSSSSHSNGSSSSTKNSNRKSQQQPQTEDGYSLPRMEAHTDHGILTLMTSTEPSGLYVWDRNGKIFSAPPISGTVMIIAGDLMTHFTALEGKNIINDGKGAIGEGTVLPSVHAVVLPKGGAERYSVVVFLRPKREMVVSKYRVKKEDGEIVEENMTFGKWAEEKGQVRGRRCWMVGQERLSGGQEV</sequence>
<gene>
    <name evidence="4" type="ORF">TWF703_002412</name>
</gene>
<dbReference type="InterPro" id="IPR005123">
    <property type="entry name" value="Oxoglu/Fe-dep_dioxygenase_dom"/>
</dbReference>
<feature type="compositionally biased region" description="Basic residues" evidence="2">
    <location>
        <begin position="500"/>
        <end position="510"/>
    </location>
</feature>
<organism evidence="4 5">
    <name type="scientific">Orbilia oligospora</name>
    <name type="common">Nematode-trapping fungus</name>
    <name type="synonym">Arthrobotrys oligospora</name>
    <dbReference type="NCBI Taxonomy" id="2813651"/>
    <lineage>
        <taxon>Eukaryota</taxon>
        <taxon>Fungi</taxon>
        <taxon>Dikarya</taxon>
        <taxon>Ascomycota</taxon>
        <taxon>Pezizomycotina</taxon>
        <taxon>Orbiliomycetes</taxon>
        <taxon>Orbiliales</taxon>
        <taxon>Orbiliaceae</taxon>
        <taxon>Orbilia</taxon>
    </lineage>
</organism>
<feature type="region of interest" description="Disordered" evidence="2">
    <location>
        <begin position="499"/>
        <end position="560"/>
    </location>
</feature>
<dbReference type="Proteomes" id="UP000480548">
    <property type="component" value="Unassembled WGS sequence"/>
</dbReference>
<protein>
    <recommendedName>
        <fullName evidence="3">Fe2OG dioxygenase domain-containing protein</fullName>
    </recommendedName>
</protein>
<evidence type="ECO:0000256" key="1">
    <source>
        <dbReference type="ARBA" id="ARBA00008056"/>
    </source>
</evidence>
<dbReference type="PROSITE" id="PS51471">
    <property type="entry name" value="FE2OG_OXY"/>
    <property type="match status" value="1"/>
</dbReference>
<feature type="compositionally biased region" description="Basic and acidic residues" evidence="2">
    <location>
        <begin position="511"/>
        <end position="523"/>
    </location>
</feature>
<evidence type="ECO:0000256" key="2">
    <source>
        <dbReference type="SAM" id="MobiDB-lite"/>
    </source>
</evidence>
<feature type="compositionally biased region" description="Low complexity" evidence="2">
    <location>
        <begin position="740"/>
        <end position="761"/>
    </location>
</feature>
<dbReference type="Gene3D" id="2.60.120.330">
    <property type="entry name" value="B-lactam Antibiotic, Isopenicillin N Synthase, Chain"/>
    <property type="match status" value="1"/>
</dbReference>
<proteinExistence type="inferred from homology"/>
<feature type="domain" description="Fe2OG dioxygenase" evidence="3">
    <location>
        <begin position="754"/>
        <end position="872"/>
    </location>
</feature>
<dbReference type="InterPro" id="IPR050231">
    <property type="entry name" value="Iron_ascorbate_oxido_reductase"/>
</dbReference>
<reference evidence="4 5" key="1">
    <citation type="submission" date="2019-06" db="EMBL/GenBank/DDBJ databases">
        <authorList>
            <person name="Palmer J.M."/>
        </authorList>
    </citation>
    <scope>NUCLEOTIDE SEQUENCE [LARGE SCALE GENOMIC DNA]</scope>
    <source>
        <strain evidence="4 5">TWF703</strain>
    </source>
</reference>
<name>A0A7C8JR21_ORBOL</name>
<evidence type="ECO:0000259" key="3">
    <source>
        <dbReference type="PROSITE" id="PS51471"/>
    </source>
</evidence>
<dbReference type="InterPro" id="IPR044861">
    <property type="entry name" value="IPNS-like_FE2OG_OXY"/>
</dbReference>
<feature type="region of interest" description="Disordered" evidence="2">
    <location>
        <begin position="724"/>
        <end position="774"/>
    </location>
</feature>